<keyword evidence="1" id="KW-0472">Membrane</keyword>
<reference evidence="3" key="1">
    <citation type="journal article" date="2020" name="Stud. Mycol.">
        <title>101 Dothideomycetes genomes: a test case for predicting lifestyles and emergence of pathogens.</title>
        <authorList>
            <person name="Haridas S."/>
            <person name="Albert R."/>
            <person name="Binder M."/>
            <person name="Bloem J."/>
            <person name="Labutti K."/>
            <person name="Salamov A."/>
            <person name="Andreopoulos B."/>
            <person name="Baker S."/>
            <person name="Barry K."/>
            <person name="Bills G."/>
            <person name="Bluhm B."/>
            <person name="Cannon C."/>
            <person name="Castanera R."/>
            <person name="Culley D."/>
            <person name="Daum C."/>
            <person name="Ezra D."/>
            <person name="Gonzalez J."/>
            <person name="Henrissat B."/>
            <person name="Kuo A."/>
            <person name="Liang C."/>
            <person name="Lipzen A."/>
            <person name="Lutzoni F."/>
            <person name="Magnuson J."/>
            <person name="Mondo S."/>
            <person name="Nolan M."/>
            <person name="Ohm R."/>
            <person name="Pangilinan J."/>
            <person name="Park H.-J."/>
            <person name="Ramirez L."/>
            <person name="Alfaro M."/>
            <person name="Sun H."/>
            <person name="Tritt A."/>
            <person name="Yoshinaga Y."/>
            <person name="Zwiers L.-H."/>
            <person name="Turgeon B."/>
            <person name="Goodwin S."/>
            <person name="Spatafora J."/>
            <person name="Crous P."/>
            <person name="Grigoriev I."/>
        </authorList>
    </citation>
    <scope>NUCLEOTIDE SEQUENCE</scope>
    <source>
        <strain evidence="3">CBS 122681</strain>
    </source>
</reference>
<dbReference type="EMBL" id="MU004483">
    <property type="protein sequence ID" value="KAF2649671.1"/>
    <property type="molecule type" value="Genomic_DNA"/>
</dbReference>
<feature type="transmembrane region" description="Helical" evidence="1">
    <location>
        <begin position="287"/>
        <end position="307"/>
    </location>
</feature>
<dbReference type="PANTHER" id="PTHR34502:SF4">
    <property type="entry name" value="DUF6594 DOMAIN-CONTAINING PROTEIN"/>
    <property type="match status" value="1"/>
</dbReference>
<gene>
    <name evidence="3" type="ORF">K491DRAFT_610285</name>
</gene>
<evidence type="ECO:0000256" key="1">
    <source>
        <dbReference type="SAM" id="Phobius"/>
    </source>
</evidence>
<dbReference type="Proteomes" id="UP000799324">
    <property type="component" value="Unassembled WGS sequence"/>
</dbReference>
<sequence>MSRSRHLRDVEAVDPTLHPLHGFPSLAELIASDHDHTTLVFKRFDRLAARNLLYFQSELAVMQAKQDKFDAEDHGILSDLDTKECAMNWEKFKAEAEGGNNDKQAARMKLAMDIRKKLKEYSTLDEMGLTCTPGKALLFESTLAILKPPPSRTFDAIYDKSRLFNETTKQWNPLLGGCSSTLYSTNDDLVLLKQPEHEDRLTAFVHKYLPVLFSGKRNGNLAYVPERRIARFVTIISILIAVILLFAAIITLYAISSPKAKLAMVGVYMLFFAGSVGLFTTAKRSEVFAATAAYAAVLVVFVSGNLGSNT</sequence>
<organism evidence="3 4">
    <name type="scientific">Lophiostoma macrostomum CBS 122681</name>
    <dbReference type="NCBI Taxonomy" id="1314788"/>
    <lineage>
        <taxon>Eukaryota</taxon>
        <taxon>Fungi</taxon>
        <taxon>Dikarya</taxon>
        <taxon>Ascomycota</taxon>
        <taxon>Pezizomycotina</taxon>
        <taxon>Dothideomycetes</taxon>
        <taxon>Pleosporomycetidae</taxon>
        <taxon>Pleosporales</taxon>
        <taxon>Lophiostomataceae</taxon>
        <taxon>Lophiostoma</taxon>
    </lineage>
</organism>
<dbReference type="PANTHER" id="PTHR34502">
    <property type="entry name" value="DUF6594 DOMAIN-CONTAINING PROTEIN-RELATED"/>
    <property type="match status" value="1"/>
</dbReference>
<keyword evidence="1" id="KW-1133">Transmembrane helix</keyword>
<proteinExistence type="predicted"/>
<dbReference type="Pfam" id="PF20237">
    <property type="entry name" value="DUF6594"/>
    <property type="match status" value="1"/>
</dbReference>
<protein>
    <recommendedName>
        <fullName evidence="2">DUF6594 domain-containing protein</fullName>
    </recommendedName>
</protein>
<accession>A0A6A6SRR2</accession>
<name>A0A6A6SRR2_9PLEO</name>
<evidence type="ECO:0000259" key="2">
    <source>
        <dbReference type="Pfam" id="PF20237"/>
    </source>
</evidence>
<dbReference type="OrthoDB" id="3533814at2759"/>
<keyword evidence="4" id="KW-1185">Reference proteome</keyword>
<evidence type="ECO:0000313" key="4">
    <source>
        <dbReference type="Proteomes" id="UP000799324"/>
    </source>
</evidence>
<evidence type="ECO:0000313" key="3">
    <source>
        <dbReference type="EMBL" id="KAF2649671.1"/>
    </source>
</evidence>
<keyword evidence="1" id="KW-0812">Transmembrane</keyword>
<feature type="domain" description="DUF6594" evidence="2">
    <location>
        <begin position="23"/>
        <end position="299"/>
    </location>
</feature>
<dbReference type="InterPro" id="IPR046529">
    <property type="entry name" value="DUF6594"/>
</dbReference>
<feature type="transmembrane region" description="Helical" evidence="1">
    <location>
        <begin position="262"/>
        <end position="280"/>
    </location>
</feature>
<feature type="transmembrane region" description="Helical" evidence="1">
    <location>
        <begin position="232"/>
        <end position="256"/>
    </location>
</feature>
<dbReference type="AlphaFoldDB" id="A0A6A6SRR2"/>